<keyword evidence="8 14" id="KW-0630">Potassium</keyword>
<feature type="transmembrane region" description="Helical" evidence="14">
    <location>
        <begin position="109"/>
        <end position="135"/>
    </location>
</feature>
<evidence type="ECO:0000259" key="16">
    <source>
        <dbReference type="PROSITE" id="PS51490"/>
    </source>
</evidence>
<dbReference type="AlphaFoldDB" id="A0AAV3R7M3"/>
<proteinExistence type="inferred from homology"/>
<name>A0AAV3R7M3_LITER</name>
<dbReference type="InterPro" id="IPR005821">
    <property type="entry name" value="Ion_trans_dom"/>
</dbReference>
<evidence type="ECO:0000256" key="11">
    <source>
        <dbReference type="ARBA" id="ARBA00023136"/>
    </source>
</evidence>
<dbReference type="Gene3D" id="1.10.287.70">
    <property type="match status" value="1"/>
</dbReference>
<comment type="caution">
    <text evidence="14">Lacks conserved residue(s) required for the propagation of feature annotation.</text>
</comment>
<evidence type="ECO:0000256" key="7">
    <source>
        <dbReference type="ARBA" id="ARBA00022882"/>
    </source>
</evidence>
<evidence type="ECO:0000256" key="9">
    <source>
        <dbReference type="ARBA" id="ARBA00022989"/>
    </source>
</evidence>
<reference evidence="17 18" key="1">
    <citation type="submission" date="2024-01" db="EMBL/GenBank/DDBJ databases">
        <title>The complete chloroplast genome sequence of Lithospermum erythrorhizon: insights into the phylogenetic relationship among Boraginaceae species and the maternal lineages of purple gromwells.</title>
        <authorList>
            <person name="Okada T."/>
            <person name="Watanabe K."/>
        </authorList>
    </citation>
    <scope>NUCLEOTIDE SEQUENCE [LARGE SCALE GENOMIC DNA]</scope>
</reference>
<evidence type="ECO:0000313" key="17">
    <source>
        <dbReference type="EMBL" id="GAA0170987.1"/>
    </source>
</evidence>
<evidence type="ECO:0000256" key="2">
    <source>
        <dbReference type="ARBA" id="ARBA00007929"/>
    </source>
</evidence>
<dbReference type="InterPro" id="IPR003938">
    <property type="entry name" value="K_chnl_volt-dep_EAG/ELK/ERG"/>
</dbReference>
<feature type="domain" description="Cyclic nucleotide-binding" evidence="15">
    <location>
        <begin position="294"/>
        <end position="396"/>
    </location>
</feature>
<dbReference type="Gene3D" id="1.25.40.20">
    <property type="entry name" value="Ankyrin repeat-containing domain"/>
    <property type="match status" value="1"/>
</dbReference>
<organism evidence="17 18">
    <name type="scientific">Lithospermum erythrorhizon</name>
    <name type="common">Purple gromwell</name>
    <name type="synonym">Lithospermum officinale var. erythrorhizon</name>
    <dbReference type="NCBI Taxonomy" id="34254"/>
    <lineage>
        <taxon>Eukaryota</taxon>
        <taxon>Viridiplantae</taxon>
        <taxon>Streptophyta</taxon>
        <taxon>Embryophyta</taxon>
        <taxon>Tracheophyta</taxon>
        <taxon>Spermatophyta</taxon>
        <taxon>Magnoliopsida</taxon>
        <taxon>eudicotyledons</taxon>
        <taxon>Gunneridae</taxon>
        <taxon>Pentapetalae</taxon>
        <taxon>asterids</taxon>
        <taxon>lamiids</taxon>
        <taxon>Boraginales</taxon>
        <taxon>Boraginaceae</taxon>
        <taxon>Boraginoideae</taxon>
        <taxon>Lithospermeae</taxon>
        <taxon>Lithospermum</taxon>
    </lineage>
</organism>
<keyword evidence="6 14" id="KW-0631">Potassium channel</keyword>
<keyword evidence="7 14" id="KW-0851">Voltage-gated channel</keyword>
<dbReference type="GO" id="GO:0034702">
    <property type="term" value="C:monoatomic ion channel complex"/>
    <property type="evidence" value="ECO:0007669"/>
    <property type="project" value="UniProtKB-KW"/>
</dbReference>
<keyword evidence="11 14" id="KW-0472">Membrane</keyword>
<comment type="domain">
    <text evidence="14">The segment S4 is probably the voltage-sensor and is characterized by a series of positively charged amino acids. The pore-forming region H5 is enclosed by the transmembrane segments S5 and S6 in the Shaker-type (1P/6TM) and contains the GYGD signature motif which seems to be involved in potassium selectivity.</text>
</comment>
<evidence type="ECO:0000256" key="14">
    <source>
        <dbReference type="RuleBase" id="RU369015"/>
    </source>
</evidence>
<evidence type="ECO:0000256" key="1">
    <source>
        <dbReference type="ARBA" id="ARBA00004141"/>
    </source>
</evidence>
<dbReference type="Pfam" id="PF00520">
    <property type="entry name" value="Ion_trans"/>
    <property type="match status" value="1"/>
</dbReference>
<accession>A0AAV3R7M3</accession>
<dbReference type="Proteomes" id="UP001454036">
    <property type="component" value="Unassembled WGS sequence"/>
</dbReference>
<dbReference type="GO" id="GO:0005249">
    <property type="term" value="F:voltage-gated potassium channel activity"/>
    <property type="evidence" value="ECO:0007669"/>
    <property type="project" value="UniProtKB-UniRule"/>
</dbReference>
<evidence type="ECO:0000256" key="4">
    <source>
        <dbReference type="ARBA" id="ARBA00022538"/>
    </source>
</evidence>
<comment type="caution">
    <text evidence="17">The sequence shown here is derived from an EMBL/GenBank/DDBJ whole genome shotgun (WGS) entry which is preliminary data.</text>
</comment>
<evidence type="ECO:0000256" key="8">
    <source>
        <dbReference type="ARBA" id="ARBA00022958"/>
    </source>
</evidence>
<dbReference type="InterPro" id="IPR021789">
    <property type="entry name" value="KHA_dom"/>
</dbReference>
<dbReference type="SUPFAM" id="SSF51206">
    <property type="entry name" value="cAMP-binding domain-like"/>
    <property type="match status" value="1"/>
</dbReference>
<dbReference type="CDD" id="cd00038">
    <property type="entry name" value="CAP_ED"/>
    <property type="match status" value="1"/>
</dbReference>
<evidence type="ECO:0000256" key="6">
    <source>
        <dbReference type="ARBA" id="ARBA00022826"/>
    </source>
</evidence>
<evidence type="ECO:0000256" key="10">
    <source>
        <dbReference type="ARBA" id="ARBA00023065"/>
    </source>
</evidence>
<dbReference type="InterPro" id="IPR000595">
    <property type="entry name" value="cNMP-bd_dom"/>
</dbReference>
<comment type="similarity">
    <text evidence="2 14">Belongs to the potassium channel family. Plant (TC 1.A.1.4) subfamily.</text>
</comment>
<dbReference type="PANTHER" id="PTHR45743">
    <property type="entry name" value="POTASSIUM CHANNEL AKT1"/>
    <property type="match status" value="1"/>
</dbReference>
<dbReference type="PROSITE" id="PS50088">
    <property type="entry name" value="ANK_REPEAT"/>
    <property type="match status" value="2"/>
</dbReference>
<comment type="function">
    <text evidence="14">Potassium channel.</text>
</comment>
<keyword evidence="5 14" id="KW-0812">Transmembrane</keyword>
<feature type="domain" description="KHA" evidence="16">
    <location>
        <begin position="737"/>
        <end position="801"/>
    </location>
</feature>
<keyword evidence="10 14" id="KW-0406">Ion transport</keyword>
<dbReference type="Pfam" id="PF12796">
    <property type="entry name" value="Ank_2"/>
    <property type="match status" value="2"/>
</dbReference>
<gene>
    <name evidence="17" type="ORF">LIER_25131</name>
</gene>
<dbReference type="InterPro" id="IPR045319">
    <property type="entry name" value="KAT/AKT"/>
</dbReference>
<dbReference type="FunFam" id="1.10.287.70:FF:000123">
    <property type="entry name" value="Potassium channel KAT3"/>
    <property type="match status" value="1"/>
</dbReference>
<keyword evidence="4 14" id="KW-0633">Potassium transport</keyword>
<evidence type="ECO:0000256" key="3">
    <source>
        <dbReference type="ARBA" id="ARBA00022448"/>
    </source>
</evidence>
<comment type="subunit">
    <text evidence="14">The potassium channel is composed of a homo- or heterotetrameric complex of pore-forming subunits.</text>
</comment>
<dbReference type="PANTHER" id="PTHR45743:SF2">
    <property type="entry name" value="POTASSIUM CHANNEL AKT1"/>
    <property type="match status" value="1"/>
</dbReference>
<comment type="subcellular location">
    <subcellularLocation>
        <location evidence="1 14">Membrane</location>
        <topology evidence="1 14">Multi-pass membrane protein</topology>
    </subcellularLocation>
</comment>
<evidence type="ECO:0000256" key="5">
    <source>
        <dbReference type="ARBA" id="ARBA00022692"/>
    </source>
</evidence>
<feature type="repeat" description="ANK" evidence="13">
    <location>
        <begin position="569"/>
        <end position="601"/>
    </location>
</feature>
<keyword evidence="12 14" id="KW-0407">Ion channel</keyword>
<dbReference type="InterPro" id="IPR018490">
    <property type="entry name" value="cNMP-bd_dom_sf"/>
</dbReference>
<dbReference type="Gene3D" id="2.60.120.10">
    <property type="entry name" value="Jelly Rolls"/>
    <property type="match status" value="1"/>
</dbReference>
<dbReference type="PROSITE" id="PS50297">
    <property type="entry name" value="ANK_REP_REGION"/>
    <property type="match status" value="2"/>
</dbReference>
<evidence type="ECO:0000256" key="13">
    <source>
        <dbReference type="PROSITE-ProRule" id="PRU00023"/>
    </source>
</evidence>
<dbReference type="SUPFAM" id="SSF81324">
    <property type="entry name" value="Voltage-gated potassium channels"/>
    <property type="match status" value="1"/>
</dbReference>
<dbReference type="PROSITE" id="PS50042">
    <property type="entry name" value="CNMP_BINDING_3"/>
    <property type="match status" value="1"/>
</dbReference>
<dbReference type="SMART" id="SM00100">
    <property type="entry name" value="cNMP"/>
    <property type="match status" value="1"/>
</dbReference>
<feature type="transmembrane region" description="Helical" evidence="14">
    <location>
        <begin position="189"/>
        <end position="215"/>
    </location>
</feature>
<evidence type="ECO:0000256" key="12">
    <source>
        <dbReference type="ARBA" id="ARBA00023303"/>
    </source>
</evidence>
<dbReference type="InterPro" id="IPR002110">
    <property type="entry name" value="Ankyrin_rpt"/>
</dbReference>
<dbReference type="EMBL" id="BAABME010007478">
    <property type="protein sequence ID" value="GAA0170987.1"/>
    <property type="molecule type" value="Genomic_DNA"/>
</dbReference>
<keyword evidence="13" id="KW-0040">ANK repeat</keyword>
<keyword evidence="9 14" id="KW-1133">Transmembrane helix</keyword>
<dbReference type="Pfam" id="PF00027">
    <property type="entry name" value="cNMP_binding"/>
    <property type="match status" value="1"/>
</dbReference>
<sequence length="801" mass="89812">MSSSKGALSIADNVVNGFFAIDIVLTFFVAYLDKHTYLLVDNPKKISLRYVKSWFFLDVMSTIPAELAQAVLPKSVESYSYLQLLRLWRLRRVSAMFARLEKDRKYSYFWIRCSKLVCVALFVVHFVACGFYLLAARHGDPSKTWIALNNENFKQESVWARYVTSVYWSITTFTSTGYGDLHPVNSKEMVFGICYMFFILGLTSYIIGNMTNLVVHVTSRTRKFRDTIQAASSFGHRNQLPVRIQDQMLAHLCLRYRTDSEGLQQQEVLDMLPKAIISSVSHFLFHPLVEGVYLFNGISDDLLFQLVSEMKAEYYPPREEVILQNETPTDFYILVTGSVDILLYRNGVEQVVGELTAGDVCGEVGVLCYRPQPFTVRTKQLSQLLRLNRTAFLNMVKTNIGDGTIIMNNLLQHLKERSEPLMQTILADTEHMLAQGRMDMPLTLCFAASRGDDLLMNHLLKQGLNPDEFTSNDRTALHISASRGSVQCVLLLLDYGADPNRKDSEGNVPLWDAILGKHEDVVKILADNGACITSGDVGQFACYAVEEGNMELLREIIKYGGDVSLLSRSGTTALHSAISEENIEMVTLLIKQGVDVDKFDAHGWTPRALSEYLGQEEIKLLLRSIPETKNNADGRIPPISEVIPHMDEQKPRSWRKKYNSMPTMPPMMSGSMGTNVNEASGATNNNRKLGRGSSFSNSLFGIISASNRKSKQETIAELKGPLHQSSIDSVPPKNRARVIISCPEKDDVAGKLVLRPGTFKELLEYGSQTYGFYPTKVVSEDGVSMEDIDVIRDGDHLILAS</sequence>
<evidence type="ECO:0000259" key="15">
    <source>
        <dbReference type="PROSITE" id="PS50042"/>
    </source>
</evidence>
<keyword evidence="18" id="KW-1185">Reference proteome</keyword>
<protein>
    <recommendedName>
        <fullName evidence="14">Potassium channel</fullName>
    </recommendedName>
</protein>
<feature type="transmembrane region" description="Helical" evidence="14">
    <location>
        <begin position="14"/>
        <end position="32"/>
    </location>
</feature>
<comment type="domain">
    <text evidence="14">The KHA domain (rich in hydrophobic and acidic residues) present in the C-terminal part is likely to be important for tetramerization.</text>
</comment>
<dbReference type="Pfam" id="PF11834">
    <property type="entry name" value="KHA"/>
    <property type="match status" value="1"/>
</dbReference>
<dbReference type="SMART" id="SM00248">
    <property type="entry name" value="ANK"/>
    <property type="match status" value="5"/>
</dbReference>
<keyword evidence="3 14" id="KW-0813">Transport</keyword>
<evidence type="ECO:0000313" key="18">
    <source>
        <dbReference type="Proteomes" id="UP001454036"/>
    </source>
</evidence>
<dbReference type="InterPro" id="IPR036770">
    <property type="entry name" value="Ankyrin_rpt-contain_sf"/>
</dbReference>
<feature type="repeat" description="ANK" evidence="13">
    <location>
        <begin position="472"/>
        <end position="504"/>
    </location>
</feature>
<dbReference type="InterPro" id="IPR014710">
    <property type="entry name" value="RmlC-like_jellyroll"/>
</dbReference>
<dbReference type="FunFam" id="2.60.120.10:FF:000074">
    <property type="entry name" value="Potassium channel KAT2"/>
    <property type="match status" value="1"/>
</dbReference>
<dbReference type="PROSITE" id="PS51490">
    <property type="entry name" value="KHA"/>
    <property type="match status" value="1"/>
</dbReference>
<dbReference type="SUPFAM" id="SSF48403">
    <property type="entry name" value="Ankyrin repeat"/>
    <property type="match status" value="1"/>
</dbReference>
<dbReference type="PRINTS" id="PR01463">
    <property type="entry name" value="EAGCHANLFMLY"/>
</dbReference>